<gene>
    <name evidence="1" type="ORF">llap_7807</name>
</gene>
<proteinExistence type="predicted"/>
<reference evidence="2" key="2">
    <citation type="submission" date="2017-12" db="EMBL/GenBank/DDBJ databases">
        <title>Genome sequence of the Bar-tailed Godwit (Limosa lapponica baueri).</title>
        <authorList>
            <person name="Lima N.C.B."/>
            <person name="Parody-Merino A.M."/>
            <person name="Battley P.F."/>
            <person name="Fidler A.E."/>
            <person name="Prosdocimi F."/>
        </authorList>
    </citation>
    <scope>NUCLEOTIDE SEQUENCE [LARGE SCALE GENOMIC DNA]</scope>
</reference>
<protein>
    <submittedName>
        <fullName evidence="1">Uncharacterized protein</fullName>
    </submittedName>
</protein>
<keyword evidence="2" id="KW-1185">Reference proteome</keyword>
<evidence type="ECO:0000313" key="2">
    <source>
        <dbReference type="Proteomes" id="UP000233556"/>
    </source>
</evidence>
<accession>A0A2I0U788</accession>
<dbReference type="EMBL" id="KZ506061">
    <property type="protein sequence ID" value="PKU41889.1"/>
    <property type="molecule type" value="Genomic_DNA"/>
</dbReference>
<organism evidence="1 2">
    <name type="scientific">Limosa lapponica baueri</name>
    <dbReference type="NCBI Taxonomy" id="1758121"/>
    <lineage>
        <taxon>Eukaryota</taxon>
        <taxon>Metazoa</taxon>
        <taxon>Chordata</taxon>
        <taxon>Craniata</taxon>
        <taxon>Vertebrata</taxon>
        <taxon>Euteleostomi</taxon>
        <taxon>Archelosauria</taxon>
        <taxon>Archosauria</taxon>
        <taxon>Dinosauria</taxon>
        <taxon>Saurischia</taxon>
        <taxon>Theropoda</taxon>
        <taxon>Coelurosauria</taxon>
        <taxon>Aves</taxon>
        <taxon>Neognathae</taxon>
        <taxon>Neoaves</taxon>
        <taxon>Charadriiformes</taxon>
        <taxon>Scolopacidae</taxon>
        <taxon>Limosa</taxon>
    </lineage>
</organism>
<dbReference type="Proteomes" id="UP000233556">
    <property type="component" value="Unassembled WGS sequence"/>
</dbReference>
<evidence type="ECO:0000313" key="1">
    <source>
        <dbReference type="EMBL" id="PKU41889.1"/>
    </source>
</evidence>
<sequence length="133" mass="15524">MILTNKWYHMTFELRERTCAYISPFRYGSRVAEITCQPKLKVLIQEIVWLHEFMCDMNGLPRWKSGQIQWGFLDYRASGLLSSFLAKNPLCVAFTFATRGTTSEIEVWFCIWVGIVATTKYPRPFLTINDKLA</sequence>
<name>A0A2I0U788_LIMLA</name>
<dbReference type="AlphaFoldDB" id="A0A2I0U788"/>
<reference evidence="2" key="1">
    <citation type="submission" date="2017-11" db="EMBL/GenBank/DDBJ databases">
        <authorList>
            <person name="Lima N.C."/>
            <person name="Parody-Merino A.M."/>
            <person name="Battley P.F."/>
            <person name="Fidler A.E."/>
            <person name="Prosdocimi F."/>
        </authorList>
    </citation>
    <scope>NUCLEOTIDE SEQUENCE [LARGE SCALE GENOMIC DNA]</scope>
</reference>